<organism evidence="2 3">
    <name type="scientific">Lachnoclostridium phytofermentans</name>
    <dbReference type="NCBI Taxonomy" id="66219"/>
    <lineage>
        <taxon>Bacteria</taxon>
        <taxon>Bacillati</taxon>
        <taxon>Bacillota</taxon>
        <taxon>Clostridia</taxon>
        <taxon>Lachnospirales</taxon>
        <taxon>Lachnospiraceae</taxon>
    </lineage>
</organism>
<dbReference type="Gene3D" id="3.30.2130.10">
    <property type="entry name" value="VC0802-like"/>
    <property type="match status" value="1"/>
</dbReference>
<dbReference type="AlphaFoldDB" id="A0A3D2X533"/>
<dbReference type="CDD" id="cd04882">
    <property type="entry name" value="ACT_Bt0572_2"/>
    <property type="match status" value="1"/>
</dbReference>
<protein>
    <submittedName>
        <fullName evidence="2">Amino acid-binding protein</fullName>
    </submittedName>
</protein>
<dbReference type="Pfam" id="PF19571">
    <property type="entry name" value="ACT_8"/>
    <property type="match status" value="1"/>
</dbReference>
<reference evidence="2 3" key="1">
    <citation type="journal article" date="2018" name="Nat. Biotechnol.">
        <title>A standardized bacterial taxonomy based on genome phylogeny substantially revises the tree of life.</title>
        <authorList>
            <person name="Parks D.H."/>
            <person name="Chuvochina M."/>
            <person name="Waite D.W."/>
            <person name="Rinke C."/>
            <person name="Skarshewski A."/>
            <person name="Chaumeil P.A."/>
            <person name="Hugenholtz P."/>
        </authorList>
    </citation>
    <scope>NUCLEOTIDE SEQUENCE [LARGE SCALE GENOMIC DNA]</scope>
    <source>
        <strain evidence="2">UBA11728</strain>
    </source>
</reference>
<dbReference type="SUPFAM" id="SSF55021">
    <property type="entry name" value="ACT-like"/>
    <property type="match status" value="2"/>
</dbReference>
<gene>
    <name evidence="2" type="ORF">DHW61_03385</name>
</gene>
<dbReference type="PROSITE" id="PS51671">
    <property type="entry name" value="ACT"/>
    <property type="match status" value="1"/>
</dbReference>
<dbReference type="InterPro" id="IPR045865">
    <property type="entry name" value="ACT-like_dom_sf"/>
</dbReference>
<dbReference type="InterPro" id="IPR002912">
    <property type="entry name" value="ACT_dom"/>
</dbReference>
<feature type="domain" description="ACT" evidence="1">
    <location>
        <begin position="4"/>
        <end position="78"/>
    </location>
</feature>
<dbReference type="InterPro" id="IPR045739">
    <property type="entry name" value="ACT_dom_pair"/>
</dbReference>
<accession>A0A3D2X533</accession>
<evidence type="ECO:0000259" key="1">
    <source>
        <dbReference type="PROSITE" id="PS51671"/>
    </source>
</evidence>
<sequence>MIQQLSVFVENKVGSLRKVTSALSENGINLRAISVFDSPDFSILRIIIDEPEKAKLVLSGKGFAVKVSDVLAVELMDKPGDLNRVLAILEDHNLSINYIYSFVLRGEKAPLMVLSINDMTKAEEVLRDNKVCVID</sequence>
<dbReference type="PANTHER" id="PTHR40099">
    <property type="entry name" value="ACETOLACTATE SYNTHASE, SMALL SUBUNIT"/>
    <property type="match status" value="1"/>
</dbReference>
<dbReference type="PANTHER" id="PTHR40099:SF1">
    <property type="entry name" value="ACETOLACTATE SYNTHASE, SMALL SUBUNIT"/>
    <property type="match status" value="1"/>
</dbReference>
<evidence type="ECO:0000313" key="2">
    <source>
        <dbReference type="EMBL" id="HCL01448.1"/>
    </source>
</evidence>
<proteinExistence type="predicted"/>
<evidence type="ECO:0000313" key="3">
    <source>
        <dbReference type="Proteomes" id="UP000262969"/>
    </source>
</evidence>
<dbReference type="Proteomes" id="UP000262969">
    <property type="component" value="Unassembled WGS sequence"/>
</dbReference>
<comment type="caution">
    <text evidence="2">The sequence shown here is derived from an EMBL/GenBank/DDBJ whole genome shotgun (WGS) entry which is preliminary data.</text>
</comment>
<dbReference type="EMBL" id="DPVV01000121">
    <property type="protein sequence ID" value="HCL01448.1"/>
    <property type="molecule type" value="Genomic_DNA"/>
</dbReference>
<dbReference type="CDD" id="cd04908">
    <property type="entry name" value="ACT_Bt0572_1"/>
    <property type="match status" value="1"/>
</dbReference>
<name>A0A3D2X533_9FIRM</name>